<evidence type="ECO:0000313" key="10">
    <source>
        <dbReference type="Proteomes" id="UP000465112"/>
    </source>
</evidence>
<dbReference type="Gene3D" id="3.80.10.10">
    <property type="entry name" value="Ribonuclease Inhibitor"/>
    <property type="match status" value="2"/>
</dbReference>
<sequence length="512" mass="56766">MDTESERIQCSQTARLHFTLDKLLEAWVTGLPLRLEKMSELEDEDRSKSPVSSCPSIKSDWSKDEPPFFSIQPSPSDTKQRSESPAPSCLSVKSDWSKGKILNFSDEPGPSHTKQRAESPAPSCLSVKSDWSKGKILNFSDEPGPSHTKQRSESPAPSCLSVRSDWSKGKILNFSNERGPSRTKEKKRTHVSVEGQLSCCALGQDVLKDPVSSRCGHLFCTQCITSYWDQSASSGDSSCPQCGKRSRTTDHGLQEVVVEHKIIYPSHLRELDLSDNNYLDDSVVKLSSGLESPNCRLETLRLSFCSLSEISCASLASSLKSNPSYLKELDLSDNNNLLDSGVKLLCNFLESPHCRLETLRLRNCCLTEISCASLASALKPNPFHLSELDLSENYELLDSGVKLLCDFLESPNCSLKILRLRSCSLSEISCASLASALKSNPSHLRELDLSNNTLQDLQVQLLSDLVASPHCRLETLGIVDNLITAENQQEYDSDVEMDVETNLPEEDRKVRE</sequence>
<evidence type="ECO:0000313" key="9">
    <source>
        <dbReference type="EMBL" id="KAF1384121.1"/>
    </source>
</evidence>
<dbReference type="InterPro" id="IPR032675">
    <property type="entry name" value="LRR_dom_sf"/>
</dbReference>
<evidence type="ECO:0000256" key="2">
    <source>
        <dbReference type="ARBA" id="ARBA00022723"/>
    </source>
</evidence>
<evidence type="ECO:0000256" key="5">
    <source>
        <dbReference type="ARBA" id="ARBA00022833"/>
    </source>
</evidence>
<dbReference type="InterPro" id="IPR013083">
    <property type="entry name" value="Znf_RING/FYVE/PHD"/>
</dbReference>
<dbReference type="SMART" id="SM00368">
    <property type="entry name" value="LRR_RI"/>
    <property type="match status" value="7"/>
</dbReference>
<dbReference type="SUPFAM" id="SSF52047">
    <property type="entry name" value="RNI-like"/>
    <property type="match status" value="1"/>
</dbReference>
<dbReference type="InterPro" id="IPR001841">
    <property type="entry name" value="Znf_RING"/>
</dbReference>
<dbReference type="SUPFAM" id="SSF57850">
    <property type="entry name" value="RING/U-box"/>
    <property type="match status" value="1"/>
</dbReference>
<dbReference type="PANTHER" id="PTHR24106">
    <property type="entry name" value="NACHT, LRR AND CARD DOMAINS-CONTAINING"/>
    <property type="match status" value="1"/>
</dbReference>
<keyword evidence="5" id="KW-0862">Zinc</keyword>
<dbReference type="AlphaFoldDB" id="A0A6A5E5T0"/>
<evidence type="ECO:0000256" key="4">
    <source>
        <dbReference type="ARBA" id="ARBA00022771"/>
    </source>
</evidence>
<feature type="region of interest" description="Disordered" evidence="7">
    <location>
        <begin position="490"/>
        <end position="512"/>
    </location>
</feature>
<name>A0A6A5E5T0_PERFL</name>
<keyword evidence="2" id="KW-0479">Metal-binding</keyword>
<keyword evidence="1" id="KW-0433">Leucine-rich repeat</keyword>
<dbReference type="GO" id="GO:0008270">
    <property type="term" value="F:zinc ion binding"/>
    <property type="evidence" value="ECO:0007669"/>
    <property type="project" value="UniProtKB-KW"/>
</dbReference>
<dbReference type="EMBL" id="VHII01000011">
    <property type="protein sequence ID" value="KAF1384121.1"/>
    <property type="molecule type" value="Genomic_DNA"/>
</dbReference>
<evidence type="ECO:0000256" key="6">
    <source>
        <dbReference type="PROSITE-ProRule" id="PRU00175"/>
    </source>
</evidence>
<accession>A0A6A5E5T0</accession>
<keyword evidence="10" id="KW-1185">Reference proteome</keyword>
<comment type="caution">
    <text evidence="9">The sequence shown here is derived from an EMBL/GenBank/DDBJ whole genome shotgun (WGS) entry which is preliminary data.</text>
</comment>
<feature type="compositionally biased region" description="Basic and acidic residues" evidence="7">
    <location>
        <begin position="39"/>
        <end position="48"/>
    </location>
</feature>
<protein>
    <recommendedName>
        <fullName evidence="8">RING-type domain-containing protein</fullName>
    </recommendedName>
</protein>
<organism evidence="9 10">
    <name type="scientific">Perca fluviatilis</name>
    <name type="common">European perch</name>
    <dbReference type="NCBI Taxonomy" id="8168"/>
    <lineage>
        <taxon>Eukaryota</taxon>
        <taxon>Metazoa</taxon>
        <taxon>Chordata</taxon>
        <taxon>Craniata</taxon>
        <taxon>Vertebrata</taxon>
        <taxon>Euteleostomi</taxon>
        <taxon>Actinopterygii</taxon>
        <taxon>Neopterygii</taxon>
        <taxon>Teleostei</taxon>
        <taxon>Neoteleostei</taxon>
        <taxon>Acanthomorphata</taxon>
        <taxon>Eupercaria</taxon>
        <taxon>Perciformes</taxon>
        <taxon>Percoidei</taxon>
        <taxon>Percidae</taxon>
        <taxon>Percinae</taxon>
        <taxon>Perca</taxon>
    </lineage>
</organism>
<feature type="domain" description="RING-type" evidence="8">
    <location>
        <begin position="200"/>
        <end position="242"/>
    </location>
</feature>
<evidence type="ECO:0000256" key="7">
    <source>
        <dbReference type="SAM" id="MobiDB-lite"/>
    </source>
</evidence>
<evidence type="ECO:0000259" key="8">
    <source>
        <dbReference type="PROSITE" id="PS50089"/>
    </source>
</evidence>
<feature type="region of interest" description="Disordered" evidence="7">
    <location>
        <begin position="39"/>
        <end position="162"/>
    </location>
</feature>
<keyword evidence="4 6" id="KW-0863">Zinc-finger</keyword>
<evidence type="ECO:0000256" key="3">
    <source>
        <dbReference type="ARBA" id="ARBA00022737"/>
    </source>
</evidence>
<dbReference type="SMART" id="SM00184">
    <property type="entry name" value="RING"/>
    <property type="match status" value="1"/>
</dbReference>
<dbReference type="Proteomes" id="UP000465112">
    <property type="component" value="Chromosome 11"/>
</dbReference>
<dbReference type="PROSITE" id="PS50089">
    <property type="entry name" value="ZF_RING_2"/>
    <property type="match status" value="1"/>
</dbReference>
<feature type="compositionally biased region" description="Acidic residues" evidence="7">
    <location>
        <begin position="490"/>
        <end position="499"/>
    </location>
</feature>
<dbReference type="PROSITE" id="PS00518">
    <property type="entry name" value="ZF_RING_1"/>
    <property type="match status" value="1"/>
</dbReference>
<dbReference type="InterPro" id="IPR017907">
    <property type="entry name" value="Znf_RING_CS"/>
</dbReference>
<proteinExistence type="predicted"/>
<dbReference type="Pfam" id="PF13516">
    <property type="entry name" value="LRR_6"/>
    <property type="match status" value="3"/>
</dbReference>
<dbReference type="Gene3D" id="3.30.40.10">
    <property type="entry name" value="Zinc/RING finger domain, C3HC4 (zinc finger)"/>
    <property type="match status" value="1"/>
</dbReference>
<keyword evidence="3" id="KW-0677">Repeat</keyword>
<dbReference type="InterPro" id="IPR051261">
    <property type="entry name" value="NLR"/>
</dbReference>
<dbReference type="InterPro" id="IPR001611">
    <property type="entry name" value="Leu-rich_rpt"/>
</dbReference>
<dbReference type="Pfam" id="PF15227">
    <property type="entry name" value="zf-C3HC4_4"/>
    <property type="match status" value="1"/>
</dbReference>
<gene>
    <name evidence="9" type="ORF">PFLUV_G00139000</name>
</gene>
<dbReference type="PROSITE" id="PS51450">
    <property type="entry name" value="LRR"/>
    <property type="match status" value="1"/>
</dbReference>
<reference evidence="9 10" key="1">
    <citation type="submission" date="2019-06" db="EMBL/GenBank/DDBJ databases">
        <title>A chromosome-scale genome assembly of the European perch, Perca fluviatilis.</title>
        <authorList>
            <person name="Roques C."/>
            <person name="Zahm M."/>
            <person name="Cabau C."/>
            <person name="Klopp C."/>
            <person name="Bouchez O."/>
            <person name="Donnadieu C."/>
            <person name="Kuhl H."/>
            <person name="Gislard M."/>
            <person name="Guendouz S."/>
            <person name="Journot L."/>
            <person name="Haffray P."/>
            <person name="Bestin A."/>
            <person name="Morvezen R."/>
            <person name="Feron R."/>
            <person name="Wen M."/>
            <person name="Jouanno E."/>
            <person name="Herpin A."/>
            <person name="Schartl M."/>
            <person name="Postlethwait J."/>
            <person name="Schaerlinger B."/>
            <person name="Chardard D."/>
            <person name="Lecocq T."/>
            <person name="Poncet C."/>
            <person name="Jaffrelo L."/>
            <person name="Lampietro C."/>
            <person name="Guiguen Y."/>
        </authorList>
    </citation>
    <scope>NUCLEOTIDE SEQUENCE [LARGE SCALE GENOMIC DNA]</scope>
    <source>
        <tissue evidence="9">Blood</tissue>
    </source>
</reference>
<evidence type="ECO:0000256" key="1">
    <source>
        <dbReference type="ARBA" id="ARBA00022614"/>
    </source>
</evidence>